<keyword evidence="2" id="KW-0227">DNA damage</keyword>
<dbReference type="GO" id="GO:0006281">
    <property type="term" value="P:DNA repair"/>
    <property type="evidence" value="ECO:0007669"/>
    <property type="project" value="UniProtKB-KW"/>
</dbReference>
<evidence type="ECO:0000256" key="5">
    <source>
        <dbReference type="ARBA" id="ARBA00022840"/>
    </source>
</evidence>
<dbReference type="RefSeq" id="WP_158423237.1">
    <property type="nucleotide sequence ID" value="NZ_CP007648.1"/>
</dbReference>
<feature type="domain" description="PD-(D/E)XK endonuclease-like" evidence="8">
    <location>
        <begin position="5"/>
        <end position="232"/>
    </location>
</feature>
<evidence type="ECO:0000256" key="4">
    <source>
        <dbReference type="ARBA" id="ARBA00022806"/>
    </source>
</evidence>
<evidence type="ECO:0000313" key="9">
    <source>
        <dbReference type="EMBL" id="AIR11729.1"/>
    </source>
</evidence>
<name>A0A089QF93_9LACO</name>
<dbReference type="GO" id="GO:0004386">
    <property type="term" value="F:helicase activity"/>
    <property type="evidence" value="ECO:0007669"/>
    <property type="project" value="UniProtKB-KW"/>
</dbReference>
<dbReference type="AlphaFoldDB" id="A0A089QF93"/>
<dbReference type="GO" id="GO:0005524">
    <property type="term" value="F:ATP binding"/>
    <property type="evidence" value="ECO:0007669"/>
    <property type="project" value="UniProtKB-KW"/>
</dbReference>
<keyword evidence="3" id="KW-0378">Hydrolase</keyword>
<sequence length="375" mass="44585">MDRIWSYSRISKFEACPVDYVATYLWHMDLAKGNIYSFMGSQFHQEMEDFYNHEIGYDDLYKQWSKFVAKWESDPARYMFDTVKIKDGYIKNLNHYFKHTKVMTDKAVNEKPVRAIVESDKGNKYVFVGYVDTEYTDEDGNLVLVDYKTSSKSSFSKAKLPEKSMQLRLYAMAEHQVHGTPYDKIKARFDMAKYCTVHFKQENGKWKTSVQERYQWVEKMRKKLETKLKKTDLDPITIEEMIDTACANNDMDNLPEDIREQFYIENYFIEIDINEDDIKELNKHIGNKCDEIVALEDIEDLEGYLSYTYPYDPDNYYDKKLCAYHTSDYFKKRENLVDDLPPEENLDEDTAWLFGGEMDKQQDDETDEIMNMLFG</sequence>
<evidence type="ECO:0000259" key="8">
    <source>
        <dbReference type="Pfam" id="PF12705"/>
    </source>
</evidence>
<organism evidence="9 10">
    <name type="scientific">Ligilactobacillus salivarius</name>
    <dbReference type="NCBI Taxonomy" id="1624"/>
    <lineage>
        <taxon>Bacteria</taxon>
        <taxon>Bacillati</taxon>
        <taxon>Bacillota</taxon>
        <taxon>Bacilli</taxon>
        <taxon>Lactobacillales</taxon>
        <taxon>Lactobacillaceae</taxon>
        <taxon>Ligilactobacillus</taxon>
    </lineage>
</organism>
<protein>
    <recommendedName>
        <fullName evidence="8">PD-(D/E)XK endonuclease-like domain-containing protein</fullName>
    </recommendedName>
</protein>
<dbReference type="KEGG" id="lsj:LSJ_3113c"/>
<evidence type="ECO:0000256" key="1">
    <source>
        <dbReference type="ARBA" id="ARBA00022741"/>
    </source>
</evidence>
<accession>A0A089QF93</accession>
<reference evidence="9 10" key="1">
    <citation type="journal article" date="2014" name="BMC Genomics">
        <title>Unusual genome complexity in Lactobacillus salivarius JCM1046.</title>
        <authorList>
            <person name="Raftis E.J."/>
            <person name="Forde B.M."/>
            <person name="Claesson M.J."/>
            <person name="O'Toole P.W."/>
        </authorList>
    </citation>
    <scope>NUCLEOTIDE SEQUENCE [LARGE SCALE GENOMIC DNA]</scope>
    <source>
        <strain evidence="9 10">JCM1046</strain>
        <plasmid evidence="9 10">pMP1046B</plasmid>
    </source>
</reference>
<geneLocation type="plasmid" evidence="9 10">
    <name>pMP1046B</name>
</geneLocation>
<dbReference type="InterPro" id="IPR011604">
    <property type="entry name" value="PDDEXK-like_dom_sf"/>
</dbReference>
<proteinExistence type="predicted"/>
<keyword evidence="9" id="KW-0614">Plasmid</keyword>
<gene>
    <name evidence="9" type="ORF">LSJ_3113c</name>
</gene>
<dbReference type="SUPFAM" id="SSF52980">
    <property type="entry name" value="Restriction endonuclease-like"/>
    <property type="match status" value="1"/>
</dbReference>
<dbReference type="EMBL" id="CP007648">
    <property type="protein sequence ID" value="AIR11729.1"/>
    <property type="molecule type" value="Genomic_DNA"/>
</dbReference>
<evidence type="ECO:0000256" key="7">
    <source>
        <dbReference type="ARBA" id="ARBA00023204"/>
    </source>
</evidence>
<evidence type="ECO:0000256" key="6">
    <source>
        <dbReference type="ARBA" id="ARBA00023125"/>
    </source>
</evidence>
<keyword evidence="7" id="KW-0234">DNA repair</keyword>
<dbReference type="Gene3D" id="3.90.320.10">
    <property type="match status" value="1"/>
</dbReference>
<dbReference type="GO" id="GO:0003677">
    <property type="term" value="F:DNA binding"/>
    <property type="evidence" value="ECO:0007669"/>
    <property type="project" value="UniProtKB-KW"/>
</dbReference>
<dbReference type="Pfam" id="PF12705">
    <property type="entry name" value="PDDEXK_1"/>
    <property type="match status" value="1"/>
</dbReference>
<dbReference type="InterPro" id="IPR011335">
    <property type="entry name" value="Restrct_endonuc-II-like"/>
</dbReference>
<keyword evidence="5" id="KW-0067">ATP-binding</keyword>
<keyword evidence="1" id="KW-0547">Nucleotide-binding</keyword>
<dbReference type="Proteomes" id="UP000029488">
    <property type="component" value="Plasmid pMP1046B"/>
</dbReference>
<keyword evidence="4" id="KW-0347">Helicase</keyword>
<dbReference type="InterPro" id="IPR038726">
    <property type="entry name" value="PDDEXK_AddAB-type"/>
</dbReference>
<evidence type="ECO:0000313" key="10">
    <source>
        <dbReference type="Proteomes" id="UP000029488"/>
    </source>
</evidence>
<keyword evidence="6" id="KW-0238">DNA-binding</keyword>
<dbReference type="GO" id="GO:0016787">
    <property type="term" value="F:hydrolase activity"/>
    <property type="evidence" value="ECO:0007669"/>
    <property type="project" value="UniProtKB-KW"/>
</dbReference>
<evidence type="ECO:0000256" key="2">
    <source>
        <dbReference type="ARBA" id="ARBA00022763"/>
    </source>
</evidence>
<evidence type="ECO:0000256" key="3">
    <source>
        <dbReference type="ARBA" id="ARBA00022801"/>
    </source>
</evidence>